<dbReference type="CDD" id="cd03443">
    <property type="entry name" value="PaaI_thioesterase"/>
    <property type="match status" value="1"/>
</dbReference>
<proteinExistence type="predicted"/>
<comment type="caution">
    <text evidence="3">The sequence shown here is derived from an EMBL/GenBank/DDBJ whole genome shotgun (WGS) entry which is preliminary data.</text>
</comment>
<dbReference type="NCBIfam" id="TIGR00369">
    <property type="entry name" value="unchar_dom_1"/>
    <property type="match status" value="1"/>
</dbReference>
<reference evidence="3" key="1">
    <citation type="submission" date="2022-08" db="EMBL/GenBank/DDBJ databases">
        <authorList>
            <person name="Li F."/>
        </authorList>
    </citation>
    <scope>NUCLEOTIDE SEQUENCE</scope>
    <source>
        <strain evidence="3">MQZ15Z-1</strain>
    </source>
</reference>
<dbReference type="SUPFAM" id="SSF54637">
    <property type="entry name" value="Thioesterase/thiol ester dehydrase-isomerase"/>
    <property type="match status" value="1"/>
</dbReference>
<feature type="domain" description="Thioesterase" evidence="2">
    <location>
        <begin position="59"/>
        <end position="128"/>
    </location>
</feature>
<sequence length="146" mass="15667">MSVRTLGKTAADVQAIVDRSPYLSWLGIEVLSLGDDTIEAKARWRPEWVANPGIGQTQGGIHAALIDFAANFALMNSIGRPVLTIDLRVDYHRIAIKGDLVARGRVIRLGKQVSSCEASIFDEAGRLLASGRGSFLTAPPEEAKPG</sequence>
<dbReference type="RefSeq" id="WP_258734401.1">
    <property type="nucleotide sequence ID" value="NZ_JANTHY010000011.1"/>
</dbReference>
<evidence type="ECO:0000259" key="2">
    <source>
        <dbReference type="Pfam" id="PF03061"/>
    </source>
</evidence>
<dbReference type="EMBL" id="JANTHZ010000010">
    <property type="protein sequence ID" value="MCS0497250.1"/>
    <property type="molecule type" value="Genomic_DNA"/>
</dbReference>
<accession>A0A9X2PJJ1</accession>
<protein>
    <submittedName>
        <fullName evidence="3">PaaI family thioesterase</fullName>
    </submittedName>
</protein>
<dbReference type="Gene3D" id="3.10.129.10">
    <property type="entry name" value="Hotdog Thioesterase"/>
    <property type="match status" value="1"/>
</dbReference>
<gene>
    <name evidence="3" type="ORF">NVS89_19360</name>
</gene>
<dbReference type="InterPro" id="IPR029069">
    <property type="entry name" value="HotDog_dom_sf"/>
</dbReference>
<evidence type="ECO:0000256" key="1">
    <source>
        <dbReference type="ARBA" id="ARBA00022801"/>
    </source>
</evidence>
<organism evidence="3 4">
    <name type="scientific">Ancylobacter mangrovi</name>
    <dbReference type="NCBI Taxonomy" id="2972472"/>
    <lineage>
        <taxon>Bacteria</taxon>
        <taxon>Pseudomonadati</taxon>
        <taxon>Pseudomonadota</taxon>
        <taxon>Alphaproteobacteria</taxon>
        <taxon>Hyphomicrobiales</taxon>
        <taxon>Xanthobacteraceae</taxon>
        <taxon>Ancylobacter</taxon>
    </lineage>
</organism>
<dbReference type="Pfam" id="PF03061">
    <property type="entry name" value="4HBT"/>
    <property type="match status" value="1"/>
</dbReference>
<dbReference type="InterPro" id="IPR006683">
    <property type="entry name" value="Thioestr_dom"/>
</dbReference>
<dbReference type="InterPro" id="IPR003736">
    <property type="entry name" value="PAAI_dom"/>
</dbReference>
<dbReference type="Proteomes" id="UP001151088">
    <property type="component" value="Unassembled WGS sequence"/>
</dbReference>
<name>A0A9X2PJJ1_9HYPH</name>
<dbReference type="GO" id="GO:0016289">
    <property type="term" value="F:acyl-CoA hydrolase activity"/>
    <property type="evidence" value="ECO:0007669"/>
    <property type="project" value="UniProtKB-ARBA"/>
</dbReference>
<evidence type="ECO:0000313" key="3">
    <source>
        <dbReference type="EMBL" id="MCS0497250.1"/>
    </source>
</evidence>
<dbReference type="AlphaFoldDB" id="A0A9X2PJJ1"/>
<keyword evidence="4" id="KW-1185">Reference proteome</keyword>
<keyword evidence="1" id="KW-0378">Hydrolase</keyword>
<evidence type="ECO:0000313" key="4">
    <source>
        <dbReference type="Proteomes" id="UP001151088"/>
    </source>
</evidence>